<dbReference type="EMBL" id="JABWUV010000011">
    <property type="protein sequence ID" value="KAF6319251.1"/>
    <property type="molecule type" value="Genomic_DNA"/>
</dbReference>
<dbReference type="PANTHER" id="PTHR32083:SF34">
    <property type="entry name" value="COILED-COIL DOMAIN-CONTAINING PROTEIN 146"/>
    <property type="match status" value="1"/>
</dbReference>
<feature type="region of interest" description="Disordered" evidence="3">
    <location>
        <begin position="1"/>
        <end position="24"/>
    </location>
</feature>
<sequence>MGDRTTDTEQEKKKEKEKKDGSVPVHTLVPTINIRDERIVDLSTTPAFICLHELHALGKLAGTRVAELKAKYTFLHDTLISTQDSEVHLLQNAKRFTERIHQQRLHLQQADKFPEAFSTEVSKMREQLLRYQNEYNAVKEREYHNQYRLNSLLEEKALIIKEFEKIPKPGEMDKKMRIQKESTEELRKEIMQKKSEIKNLREDLTFKQKQLLKEQKELEELLECQVNLKDEVVHHQAIPVQIGKEIEKTTRKKVEIEKKKIILEHELKELNDSLKKVETKVNALMEEKEDVIKEVEGKRALLEIKEREYNQLVKLLELTRENEATSLTERGILDLNLRNCLIDKQNYHDELSRKQREKERDVRNLKKMELLLKVSWDALTQTQALHQRLLTEIEAIPKDDSIAERRRELHKEVEVAKRNLVQQKILSEAESKLVEQQLAEENKLLKDQENIQELVFSLIRMTQVKIEEKEQKSKDFRKVQQKYVNILKEIKAKDIEIRIHKKKTSEIQRRLKEFAQLYDTIRNERNKFINLLHKAHQQVTEIKERHKMSLNELEILRNSAVSQERKLQNSMLKHANNVTIRESMQNDVCKIVVKLQEMKAKKEVHLNNIDRLAHMITMIEEEMVKLRKKYERAVQSRNESGVQLIEREEEVCIFYEKINIQEKMKLNAEIEIHVLDEKIRFLKLKIAEKQRQIYVTQKLVPIKKALDADVAVLQIQFSQCTDRIKDLEKQFINPEGENRIRSLPGKDMTTEEMIKKLDSLQTPVSLHTTLVHSAFPPLEPRLELQLAKKEEQLLEKDFIYEQVSRLTDRICSKTEDSKGDTLLLAKKMNGYQKKIKNATEKLMALVAELSMKQALTIELQKEVKEKEHFIFSCNSRMKKGLPLNKEIEREWLKVLRDEEMYALAIAEKSQQFLDAQRQLPNGVLTTAELRPTAYIPDAEATLPLPKPYGALAPFKPSEPGSNMRHIKKPVIKPIEI</sequence>
<evidence type="ECO:0000256" key="3">
    <source>
        <dbReference type="SAM" id="MobiDB-lite"/>
    </source>
</evidence>
<dbReference type="PANTHER" id="PTHR32083">
    <property type="entry name" value="CILIA AND FLAGELLA-ASSOCIATED PROTEIN 58-RELATED"/>
    <property type="match status" value="1"/>
</dbReference>
<name>A0A7J7V2I6_MYOMY</name>
<proteinExistence type="predicted"/>
<evidence type="ECO:0000256" key="2">
    <source>
        <dbReference type="SAM" id="Coils"/>
    </source>
</evidence>
<feature type="coiled-coil region" evidence="2">
    <location>
        <begin position="595"/>
        <end position="636"/>
    </location>
</feature>
<dbReference type="GO" id="GO:0005856">
    <property type="term" value="C:cytoskeleton"/>
    <property type="evidence" value="ECO:0007669"/>
    <property type="project" value="TreeGrafter"/>
</dbReference>
<feature type="coiled-coil region" evidence="2">
    <location>
        <begin position="672"/>
        <end position="730"/>
    </location>
</feature>
<feature type="compositionally biased region" description="Basic and acidic residues" evidence="3">
    <location>
        <begin position="1"/>
        <end position="21"/>
    </location>
</feature>
<keyword evidence="5" id="KW-1185">Reference proteome</keyword>
<accession>A0A7J7V2I6</accession>
<comment type="caution">
    <text evidence="4">The sequence shown here is derived from an EMBL/GenBank/DDBJ whole genome shotgun (WGS) entry which is preliminary data.</text>
</comment>
<evidence type="ECO:0000256" key="1">
    <source>
        <dbReference type="ARBA" id="ARBA00023054"/>
    </source>
</evidence>
<feature type="coiled-coil region" evidence="2">
    <location>
        <begin position="176"/>
        <end position="322"/>
    </location>
</feature>
<dbReference type="Proteomes" id="UP000527355">
    <property type="component" value="Unassembled WGS sequence"/>
</dbReference>
<dbReference type="VEuPathDB" id="HostDB:GeneID_118666034"/>
<dbReference type="AlphaFoldDB" id="A0A7J7V2I6"/>
<evidence type="ECO:0000313" key="5">
    <source>
        <dbReference type="Proteomes" id="UP000527355"/>
    </source>
</evidence>
<keyword evidence="1 2" id="KW-0175">Coiled coil</keyword>
<protein>
    <submittedName>
        <fullName evidence="4">Coiled-coil domain containing 146</fullName>
    </submittedName>
</protein>
<organism evidence="4 5">
    <name type="scientific">Myotis myotis</name>
    <name type="common">Greater mouse-eared bat</name>
    <name type="synonym">Vespertilio myotis</name>
    <dbReference type="NCBI Taxonomy" id="51298"/>
    <lineage>
        <taxon>Eukaryota</taxon>
        <taxon>Metazoa</taxon>
        <taxon>Chordata</taxon>
        <taxon>Craniata</taxon>
        <taxon>Vertebrata</taxon>
        <taxon>Euteleostomi</taxon>
        <taxon>Mammalia</taxon>
        <taxon>Eutheria</taxon>
        <taxon>Laurasiatheria</taxon>
        <taxon>Chiroptera</taxon>
        <taxon>Yangochiroptera</taxon>
        <taxon>Vespertilionidae</taxon>
        <taxon>Myotis</taxon>
    </lineage>
</organism>
<gene>
    <name evidence="4" type="ORF">mMyoMyo1_002194</name>
</gene>
<reference evidence="4 5" key="1">
    <citation type="journal article" date="2020" name="Nature">
        <title>Six reference-quality genomes reveal evolution of bat adaptations.</title>
        <authorList>
            <person name="Jebb D."/>
            <person name="Huang Z."/>
            <person name="Pippel M."/>
            <person name="Hughes G.M."/>
            <person name="Lavrichenko K."/>
            <person name="Devanna P."/>
            <person name="Winkler S."/>
            <person name="Jermiin L.S."/>
            <person name="Skirmuntt E.C."/>
            <person name="Katzourakis A."/>
            <person name="Burkitt-Gray L."/>
            <person name="Ray D.A."/>
            <person name="Sullivan K.A.M."/>
            <person name="Roscito J.G."/>
            <person name="Kirilenko B.M."/>
            <person name="Davalos L.M."/>
            <person name="Corthals A.P."/>
            <person name="Power M.L."/>
            <person name="Jones G."/>
            <person name="Ransome R.D."/>
            <person name="Dechmann D.K.N."/>
            <person name="Locatelli A.G."/>
            <person name="Puechmaille S.J."/>
            <person name="Fedrigo O."/>
            <person name="Jarvis E.D."/>
            <person name="Hiller M."/>
            <person name="Vernes S.C."/>
            <person name="Myers E.W."/>
            <person name="Teeling E.C."/>
        </authorList>
    </citation>
    <scope>NUCLEOTIDE SEQUENCE [LARGE SCALE GENOMIC DNA]</scope>
    <source>
        <strain evidence="4">MMyoMyo1</strain>
        <tissue evidence="4">Flight muscle</tissue>
    </source>
</reference>
<evidence type="ECO:0000313" key="4">
    <source>
        <dbReference type="EMBL" id="KAF6319251.1"/>
    </source>
</evidence>